<keyword evidence="12" id="KW-1185">Reference proteome</keyword>
<feature type="transmembrane region" description="Helical" evidence="9">
    <location>
        <begin position="244"/>
        <end position="271"/>
    </location>
</feature>
<dbReference type="GO" id="GO:0008982">
    <property type="term" value="F:protein-N(PI)-phosphohistidine-sugar phosphotransferase activity"/>
    <property type="evidence" value="ECO:0007669"/>
    <property type="project" value="UniProtKB-UniRule"/>
</dbReference>
<dbReference type="PANTHER" id="PTHR33989:SF4">
    <property type="entry name" value="PTS SYSTEM N,N'-DIACETYLCHITOBIOSE-SPECIFIC EIIC COMPONENT"/>
    <property type="match status" value="1"/>
</dbReference>
<evidence type="ECO:0000256" key="6">
    <source>
        <dbReference type="ARBA" id="ARBA00022989"/>
    </source>
</evidence>
<dbReference type="InterPro" id="IPR003352">
    <property type="entry name" value="PTS_EIIC"/>
</dbReference>
<evidence type="ECO:0000256" key="7">
    <source>
        <dbReference type="ARBA" id="ARBA00023136"/>
    </source>
</evidence>
<keyword evidence="7 8" id="KW-0472">Membrane</keyword>
<protein>
    <recommendedName>
        <fullName evidence="8">Permease IIC component</fullName>
    </recommendedName>
</protein>
<evidence type="ECO:0000256" key="8">
    <source>
        <dbReference type="PIRNR" id="PIRNR006351"/>
    </source>
</evidence>
<feature type="transmembrane region" description="Helical" evidence="9">
    <location>
        <begin position="72"/>
        <end position="95"/>
    </location>
</feature>
<dbReference type="EMBL" id="VBWP01000003">
    <property type="protein sequence ID" value="TLG75401.1"/>
    <property type="molecule type" value="Genomic_DNA"/>
</dbReference>
<keyword evidence="4 8" id="KW-0762">Sugar transport</keyword>
<comment type="function">
    <text evidence="8">The phosphoenolpyruvate-dependent sugar phosphotransferase system (PTS), a major carbohydrate active -transport system, catalyzes the phosphorylation of incoming sugar substrates concomitant with their translocation across the cell membrane.</text>
</comment>
<feature type="transmembrane region" description="Helical" evidence="9">
    <location>
        <begin position="200"/>
        <end position="224"/>
    </location>
</feature>
<dbReference type="NCBIfam" id="TIGR00410">
    <property type="entry name" value="lacE"/>
    <property type="match status" value="1"/>
</dbReference>
<feature type="transmembrane region" description="Helical" evidence="9">
    <location>
        <begin position="107"/>
        <end position="124"/>
    </location>
</feature>
<dbReference type="InterPro" id="IPR051088">
    <property type="entry name" value="PTS_Sugar-EIIC/EIIB"/>
</dbReference>
<sequence>MEMFMKVAAKLSSNRYLGAIRDGFIFALPLTVTASFAILINNVILADNLPFSLSNPAYYGEGFISVIQNVRYIFSSIEFGGLQWIAPIVVMGIAFKLSQASKAERPFTNAIIIFAIFMTILPKGDLVTGGFWQNQWVGGYTAAIESGLPAITFSALFSGSNLFTAILVGIVFTELLLKFQSIKRLEIKLPDQVPPAVAKAFSTLIPAILTFLIAGIVAMLFYVFKPFEYGDLSSFIAGLFQQPFLALAKTNVGGTIIIIVYVFFANFLWFFGLHGPNILSGFATPTLMALGLENQAIFAQTANAYSPELATFTMGFVDAYTQYGGSGATMGLLIAIFFFSKRKDYKAIAELSLAPGIFQINEPVIFGMPIVLNPILGIPFVLAPLVSVIVPGILTSIGWLPKVVVSVPWVMPPVINAFLATGASWQAAVVAVINLVLITLVYLPFVLAANKMIDTNQAVEEVTEA</sequence>
<feature type="domain" description="PTS EIIC type-3" evidence="10">
    <location>
        <begin position="1"/>
        <end position="445"/>
    </location>
</feature>
<evidence type="ECO:0000256" key="1">
    <source>
        <dbReference type="ARBA" id="ARBA00004651"/>
    </source>
</evidence>
<evidence type="ECO:0000313" key="11">
    <source>
        <dbReference type="EMBL" id="TLG75401.1"/>
    </source>
</evidence>
<dbReference type="PROSITE" id="PS51105">
    <property type="entry name" value="PTS_EIIC_TYPE_3"/>
    <property type="match status" value="1"/>
</dbReference>
<dbReference type="PIRSF" id="PIRSF006351">
    <property type="entry name" value="PTS_EIIC-Cellobiose"/>
    <property type="match status" value="1"/>
</dbReference>
<keyword evidence="6 9" id="KW-1133">Transmembrane helix</keyword>
<dbReference type="GO" id="GO:1902815">
    <property type="term" value="P:N,N'-diacetylchitobiose import"/>
    <property type="evidence" value="ECO:0007669"/>
    <property type="project" value="TreeGrafter"/>
</dbReference>
<dbReference type="PANTHER" id="PTHR33989">
    <property type="match status" value="1"/>
</dbReference>
<dbReference type="GO" id="GO:0009401">
    <property type="term" value="P:phosphoenolpyruvate-dependent sugar phosphotransferase system"/>
    <property type="evidence" value="ECO:0007669"/>
    <property type="project" value="InterPro"/>
</dbReference>
<feature type="transmembrane region" description="Helical" evidence="9">
    <location>
        <begin position="24"/>
        <end position="45"/>
    </location>
</feature>
<dbReference type="InterPro" id="IPR004796">
    <property type="entry name" value="PTS_IIC_cello"/>
</dbReference>
<evidence type="ECO:0000256" key="9">
    <source>
        <dbReference type="SAM" id="Phobius"/>
    </source>
</evidence>
<accession>A0A5R8QDU7</accession>
<reference evidence="11 12" key="1">
    <citation type="submission" date="2019-05" db="EMBL/GenBank/DDBJ databases">
        <title>Culicoidintestinum kansasii gen. nov., sp. nov. from the gastrointestinal tract of the biting midge, Culicoides sonorensis.</title>
        <authorList>
            <person name="Neupane S."/>
            <person name="Ghosh A."/>
            <person name="Gunther S."/>
            <person name="Martin K."/>
            <person name="Zurek L."/>
        </authorList>
    </citation>
    <scope>NUCLEOTIDE SEQUENCE [LARGE SCALE GENOMIC DNA]</scope>
    <source>
        <strain evidence="11 12">CS-1</strain>
    </source>
</reference>
<dbReference type="GO" id="GO:0005886">
    <property type="term" value="C:plasma membrane"/>
    <property type="evidence" value="ECO:0007669"/>
    <property type="project" value="UniProtKB-SubCell"/>
</dbReference>
<comment type="subcellular location">
    <subcellularLocation>
        <location evidence="1">Cell membrane</location>
        <topology evidence="1">Multi-pass membrane protein</topology>
    </subcellularLocation>
</comment>
<comment type="caution">
    <text evidence="11">The sequence shown here is derived from an EMBL/GenBank/DDBJ whole genome shotgun (WGS) entry which is preliminary data.</text>
</comment>
<feature type="transmembrane region" description="Helical" evidence="9">
    <location>
        <begin position="278"/>
        <end position="299"/>
    </location>
</feature>
<organism evidence="11 12">
    <name type="scientific">Culicoidibacter larvae</name>
    <dbReference type="NCBI Taxonomy" id="2579976"/>
    <lineage>
        <taxon>Bacteria</taxon>
        <taxon>Bacillati</taxon>
        <taxon>Bacillota</taxon>
        <taxon>Culicoidibacteria</taxon>
        <taxon>Culicoidibacterales</taxon>
        <taxon>Culicoidibacteraceae</taxon>
        <taxon>Culicoidibacter</taxon>
    </lineage>
</organism>
<evidence type="ECO:0000256" key="5">
    <source>
        <dbReference type="ARBA" id="ARBA00022692"/>
    </source>
</evidence>
<feature type="transmembrane region" description="Helical" evidence="9">
    <location>
        <begin position="375"/>
        <end position="397"/>
    </location>
</feature>
<name>A0A5R8QDU7_9FIRM</name>
<proteinExistence type="predicted"/>
<feature type="transmembrane region" description="Helical" evidence="9">
    <location>
        <begin position="319"/>
        <end position="339"/>
    </location>
</feature>
<dbReference type="Proteomes" id="UP000306912">
    <property type="component" value="Unassembled WGS sequence"/>
</dbReference>
<evidence type="ECO:0000256" key="2">
    <source>
        <dbReference type="ARBA" id="ARBA00022448"/>
    </source>
</evidence>
<evidence type="ECO:0000256" key="3">
    <source>
        <dbReference type="ARBA" id="ARBA00022475"/>
    </source>
</evidence>
<evidence type="ECO:0000256" key="4">
    <source>
        <dbReference type="ARBA" id="ARBA00022597"/>
    </source>
</evidence>
<evidence type="ECO:0000259" key="10">
    <source>
        <dbReference type="PROSITE" id="PS51105"/>
    </source>
</evidence>
<keyword evidence="5 9" id="KW-0812">Transmembrane</keyword>
<keyword evidence="3 8" id="KW-1003">Cell membrane</keyword>
<dbReference type="Pfam" id="PF02378">
    <property type="entry name" value="PTS_EIIC"/>
    <property type="match status" value="1"/>
</dbReference>
<evidence type="ECO:0000313" key="12">
    <source>
        <dbReference type="Proteomes" id="UP000306912"/>
    </source>
</evidence>
<dbReference type="AlphaFoldDB" id="A0A5R8QDU7"/>
<keyword evidence="2 8" id="KW-0813">Transport</keyword>
<dbReference type="OrthoDB" id="1641940at2"/>
<gene>
    <name evidence="11" type="ORF">FEZ08_04955</name>
</gene>
<dbReference type="RefSeq" id="WP_138190608.1">
    <property type="nucleotide sequence ID" value="NZ_VBWP01000003.1"/>
</dbReference>
<feature type="transmembrane region" description="Helical" evidence="9">
    <location>
        <begin position="417"/>
        <end position="443"/>
    </location>
</feature>
<dbReference type="InParanoid" id="A0A5R8QDU7"/>
<dbReference type="InterPro" id="IPR004501">
    <property type="entry name" value="PTS_EIIC_3"/>
</dbReference>